<comment type="similarity">
    <text evidence="2">Belongs to the cysteine synthase/cystathionine beta-synthase family.</text>
</comment>
<dbReference type="Gene3D" id="3.40.50.1100">
    <property type="match status" value="2"/>
</dbReference>
<feature type="domain" description="Tryptophan synthase beta chain-like PALP" evidence="4">
    <location>
        <begin position="24"/>
        <end position="309"/>
    </location>
</feature>
<proteinExistence type="inferred from homology"/>
<dbReference type="InterPro" id="IPR036052">
    <property type="entry name" value="TrpB-like_PALP_sf"/>
</dbReference>
<name>A0A285KDK3_9ACTN</name>
<dbReference type="AlphaFoldDB" id="A0A285KDK3"/>
<gene>
    <name evidence="5" type="ORF">SAMN05421748_13560</name>
</gene>
<dbReference type="FunFam" id="3.40.50.1100:FF:000003">
    <property type="entry name" value="Cystathionine beta-synthase"/>
    <property type="match status" value="1"/>
</dbReference>
<dbReference type="EMBL" id="OBDY01000035">
    <property type="protein sequence ID" value="SNY69506.1"/>
    <property type="molecule type" value="Genomic_DNA"/>
</dbReference>
<keyword evidence="3" id="KW-0663">Pyridoxal phosphate</keyword>
<dbReference type="FunFam" id="3.40.50.1100:FF:000118">
    <property type="entry name" value="Related to CYS4-cystathionine beta-synthase"/>
    <property type="match status" value="1"/>
</dbReference>
<reference evidence="5 6" key="1">
    <citation type="submission" date="2017-09" db="EMBL/GenBank/DDBJ databases">
        <authorList>
            <person name="Ehlers B."/>
            <person name="Leendertz F.H."/>
        </authorList>
    </citation>
    <scope>NUCLEOTIDE SEQUENCE [LARGE SCALE GENOMIC DNA]</scope>
    <source>
        <strain evidence="5 6">CGMCC 4.6857</strain>
    </source>
</reference>
<dbReference type="GO" id="GO:0016765">
    <property type="term" value="F:transferase activity, transferring alkyl or aryl (other than methyl) groups"/>
    <property type="evidence" value="ECO:0007669"/>
    <property type="project" value="UniProtKB-ARBA"/>
</dbReference>
<accession>A0A285KDK3</accession>
<comment type="cofactor">
    <cofactor evidence="1">
        <name>pyridoxal 5'-phosphate</name>
        <dbReference type="ChEBI" id="CHEBI:597326"/>
    </cofactor>
</comment>
<protein>
    <submittedName>
        <fullName evidence="5">Cystathionine beta-synthase</fullName>
    </submittedName>
</protein>
<dbReference type="CDD" id="cd01561">
    <property type="entry name" value="CBS_like"/>
    <property type="match status" value="1"/>
</dbReference>
<dbReference type="PROSITE" id="PS00901">
    <property type="entry name" value="CYS_SYNTHASE"/>
    <property type="match status" value="1"/>
</dbReference>
<dbReference type="Pfam" id="PF00291">
    <property type="entry name" value="PALP"/>
    <property type="match status" value="1"/>
</dbReference>
<dbReference type="InterPro" id="IPR001926">
    <property type="entry name" value="TrpB-like_PALP"/>
</dbReference>
<keyword evidence="6" id="KW-1185">Reference proteome</keyword>
<dbReference type="Proteomes" id="UP000219612">
    <property type="component" value="Unassembled WGS sequence"/>
</dbReference>
<dbReference type="SUPFAM" id="SSF53686">
    <property type="entry name" value="Tryptophan synthase beta subunit-like PLP-dependent enzymes"/>
    <property type="match status" value="1"/>
</dbReference>
<sequence length="339" mass="35967">MGFPADAKRRVTMHRMRFASSIVELIGNTPLVRVQRVAAHVAPTVLAKVEYLNPGGSVKDRVAIRMIEAAERDGRLRPGGTIVEPTSGNTGAGLALAAHGKGYRCVFVCPDRVSQDKRDVLRAYGAEVVICPSTVPRDHPDSYHSVSDRLVAEIDGAWKPDQYTNPDGPASHAATTGPEIWRDTDGRVTHFVTGLGTGGTLNGTGRFLKRMGPVRVIGAAPEGSVYAGGNGQGYLVEGIGQDFFPLTHDPAVPDEIVAVPDDETFAMTRRLARDEGLLVGGSSGAAMVAALRVAERLGPSDVVVVLLPDGGRGYLTKIFNDDWMTVHGFDVPAHAVTAA</sequence>
<dbReference type="GO" id="GO:0006535">
    <property type="term" value="P:cysteine biosynthetic process from serine"/>
    <property type="evidence" value="ECO:0007669"/>
    <property type="project" value="InterPro"/>
</dbReference>
<evidence type="ECO:0000256" key="2">
    <source>
        <dbReference type="ARBA" id="ARBA00007103"/>
    </source>
</evidence>
<dbReference type="InterPro" id="IPR050214">
    <property type="entry name" value="Cys_Synth/Cystath_Beta-Synth"/>
</dbReference>
<evidence type="ECO:0000256" key="1">
    <source>
        <dbReference type="ARBA" id="ARBA00001933"/>
    </source>
</evidence>
<dbReference type="InterPro" id="IPR001216">
    <property type="entry name" value="P-phosphate_BS"/>
</dbReference>
<dbReference type="PANTHER" id="PTHR10314">
    <property type="entry name" value="CYSTATHIONINE BETA-SYNTHASE"/>
    <property type="match status" value="1"/>
</dbReference>
<evidence type="ECO:0000259" key="4">
    <source>
        <dbReference type="Pfam" id="PF00291"/>
    </source>
</evidence>
<evidence type="ECO:0000256" key="3">
    <source>
        <dbReference type="ARBA" id="ARBA00022898"/>
    </source>
</evidence>
<organism evidence="5 6">
    <name type="scientific">Paractinoplanes atraurantiacus</name>
    <dbReference type="NCBI Taxonomy" id="1036182"/>
    <lineage>
        <taxon>Bacteria</taxon>
        <taxon>Bacillati</taxon>
        <taxon>Actinomycetota</taxon>
        <taxon>Actinomycetes</taxon>
        <taxon>Micromonosporales</taxon>
        <taxon>Micromonosporaceae</taxon>
        <taxon>Paractinoplanes</taxon>
    </lineage>
</organism>
<evidence type="ECO:0000313" key="6">
    <source>
        <dbReference type="Proteomes" id="UP000219612"/>
    </source>
</evidence>
<evidence type="ECO:0000313" key="5">
    <source>
        <dbReference type="EMBL" id="SNY69506.1"/>
    </source>
</evidence>